<evidence type="ECO:0000256" key="7">
    <source>
        <dbReference type="ARBA" id="ARBA00022917"/>
    </source>
</evidence>
<dbReference type="GO" id="GO:0006420">
    <property type="term" value="P:arginyl-tRNA aminoacylation"/>
    <property type="evidence" value="ECO:0007669"/>
    <property type="project" value="InterPro"/>
</dbReference>
<evidence type="ECO:0000256" key="1">
    <source>
        <dbReference type="ARBA" id="ARBA00004496"/>
    </source>
</evidence>
<keyword evidence="13" id="KW-1185">Reference proteome</keyword>
<keyword evidence="4 10" id="KW-0436">Ligase</keyword>
<comment type="similarity">
    <text evidence="2 10">Belongs to the class-II aminoacyl-tRNA synthetase family.</text>
</comment>
<evidence type="ECO:0000256" key="2">
    <source>
        <dbReference type="ARBA" id="ARBA00008226"/>
    </source>
</evidence>
<dbReference type="NCBIfam" id="TIGR00211">
    <property type="entry name" value="glyS"/>
    <property type="match status" value="1"/>
</dbReference>
<keyword evidence="5 10" id="KW-0547">Nucleotide-binding</keyword>
<evidence type="ECO:0000256" key="8">
    <source>
        <dbReference type="ARBA" id="ARBA00023146"/>
    </source>
</evidence>
<dbReference type="InterPro" id="IPR008909">
    <property type="entry name" value="DALR_anticod-bd"/>
</dbReference>
<dbReference type="SUPFAM" id="SSF109604">
    <property type="entry name" value="HD-domain/PDEase-like"/>
    <property type="match status" value="1"/>
</dbReference>
<dbReference type="PANTHER" id="PTHR30075">
    <property type="entry name" value="GLYCYL-TRNA SYNTHETASE"/>
    <property type="match status" value="1"/>
</dbReference>
<accession>A0AAW9MVH3</accession>
<dbReference type="InterPro" id="IPR015944">
    <property type="entry name" value="Gly-tRNA-synth_bsu"/>
</dbReference>
<reference evidence="12 13" key="1">
    <citation type="submission" date="2024-01" db="EMBL/GenBank/DDBJ databases">
        <title>Complete genome sequence of Citroniella saccharovorans strain M6.X9, isolated from human fecal sample.</title>
        <authorList>
            <person name="Cheng G."/>
            <person name="Westerholm M."/>
            <person name="Schnurer A."/>
        </authorList>
    </citation>
    <scope>NUCLEOTIDE SEQUENCE [LARGE SCALE GENOMIC DNA]</scope>
    <source>
        <strain evidence="12 13">DSM 29873</strain>
    </source>
</reference>
<dbReference type="InterPro" id="IPR006194">
    <property type="entry name" value="Gly-tRNA-synth_heterodimer"/>
</dbReference>
<dbReference type="GO" id="GO:0006426">
    <property type="term" value="P:glycyl-tRNA aminoacylation"/>
    <property type="evidence" value="ECO:0007669"/>
    <property type="project" value="UniProtKB-UniRule"/>
</dbReference>
<keyword evidence="3 10" id="KW-0963">Cytoplasm</keyword>
<dbReference type="PROSITE" id="PS50861">
    <property type="entry name" value="AA_TRNA_LIGASE_II_GLYAB"/>
    <property type="match status" value="1"/>
</dbReference>
<dbReference type="PRINTS" id="PR01045">
    <property type="entry name" value="TRNASYNTHGB"/>
</dbReference>
<evidence type="ECO:0000313" key="12">
    <source>
        <dbReference type="EMBL" id="MEB3430111.1"/>
    </source>
</evidence>
<dbReference type="AlphaFoldDB" id="A0AAW9MVH3"/>
<name>A0AAW9MVH3_9FIRM</name>
<keyword evidence="8 10" id="KW-0030">Aminoacyl-tRNA synthetase</keyword>
<dbReference type="GO" id="GO:0005524">
    <property type="term" value="F:ATP binding"/>
    <property type="evidence" value="ECO:0007669"/>
    <property type="project" value="UniProtKB-UniRule"/>
</dbReference>
<evidence type="ECO:0000256" key="10">
    <source>
        <dbReference type="HAMAP-Rule" id="MF_00255"/>
    </source>
</evidence>
<gene>
    <name evidence="10 12" type="primary">glyS</name>
    <name evidence="12" type="ORF">VLK81_08950</name>
</gene>
<comment type="caution">
    <text evidence="12">The sequence shown here is derived from an EMBL/GenBank/DDBJ whole genome shotgun (WGS) entry which is preliminary data.</text>
</comment>
<keyword evidence="7 10" id="KW-0648">Protein biosynthesis</keyword>
<feature type="domain" description="DALR anticodon binding" evidence="11">
    <location>
        <begin position="584"/>
        <end position="677"/>
    </location>
</feature>
<dbReference type="EC" id="6.1.1.14" evidence="10"/>
<dbReference type="Pfam" id="PF05746">
    <property type="entry name" value="DALR_1"/>
    <property type="match status" value="1"/>
</dbReference>
<organism evidence="12 13">
    <name type="scientific">Citroniella saccharovorans</name>
    <dbReference type="NCBI Taxonomy" id="2053367"/>
    <lineage>
        <taxon>Bacteria</taxon>
        <taxon>Bacillati</taxon>
        <taxon>Bacillota</taxon>
        <taxon>Tissierellia</taxon>
        <taxon>Tissierellales</taxon>
        <taxon>Peptoniphilaceae</taxon>
        <taxon>Citroniella</taxon>
    </lineage>
</organism>
<dbReference type="GO" id="GO:0005829">
    <property type="term" value="C:cytosol"/>
    <property type="evidence" value="ECO:0007669"/>
    <property type="project" value="TreeGrafter"/>
</dbReference>
<evidence type="ECO:0000313" key="13">
    <source>
        <dbReference type="Proteomes" id="UP001357733"/>
    </source>
</evidence>
<evidence type="ECO:0000256" key="3">
    <source>
        <dbReference type="ARBA" id="ARBA00022490"/>
    </source>
</evidence>
<comment type="subunit">
    <text evidence="10">Tetramer of two alpha and two beta subunits.</text>
</comment>
<evidence type="ECO:0000256" key="5">
    <source>
        <dbReference type="ARBA" id="ARBA00022741"/>
    </source>
</evidence>
<comment type="catalytic activity">
    <reaction evidence="9 10">
        <text>tRNA(Gly) + glycine + ATP = glycyl-tRNA(Gly) + AMP + diphosphate</text>
        <dbReference type="Rhea" id="RHEA:16013"/>
        <dbReference type="Rhea" id="RHEA-COMP:9664"/>
        <dbReference type="Rhea" id="RHEA-COMP:9683"/>
        <dbReference type="ChEBI" id="CHEBI:30616"/>
        <dbReference type="ChEBI" id="CHEBI:33019"/>
        <dbReference type="ChEBI" id="CHEBI:57305"/>
        <dbReference type="ChEBI" id="CHEBI:78442"/>
        <dbReference type="ChEBI" id="CHEBI:78522"/>
        <dbReference type="ChEBI" id="CHEBI:456215"/>
        <dbReference type="EC" id="6.1.1.14"/>
    </reaction>
</comment>
<evidence type="ECO:0000256" key="4">
    <source>
        <dbReference type="ARBA" id="ARBA00022598"/>
    </source>
</evidence>
<dbReference type="Proteomes" id="UP001357733">
    <property type="component" value="Unassembled WGS sequence"/>
</dbReference>
<dbReference type="EMBL" id="JAYKOT010000003">
    <property type="protein sequence ID" value="MEB3430111.1"/>
    <property type="molecule type" value="Genomic_DNA"/>
</dbReference>
<protein>
    <recommendedName>
        <fullName evidence="10">Glycine--tRNA ligase beta subunit</fullName>
        <ecNumber evidence="10">6.1.1.14</ecNumber>
    </recommendedName>
    <alternativeName>
        <fullName evidence="10">Glycyl-tRNA synthetase beta subunit</fullName>
        <shortName evidence="10">GlyRS</shortName>
    </alternativeName>
</protein>
<dbReference type="GO" id="GO:0004820">
    <property type="term" value="F:glycine-tRNA ligase activity"/>
    <property type="evidence" value="ECO:0007669"/>
    <property type="project" value="UniProtKB-UniRule"/>
</dbReference>
<proteinExistence type="inferred from homology"/>
<dbReference type="RefSeq" id="WP_324620271.1">
    <property type="nucleotide sequence ID" value="NZ_JAYKOT010000003.1"/>
</dbReference>
<evidence type="ECO:0000259" key="11">
    <source>
        <dbReference type="Pfam" id="PF05746"/>
    </source>
</evidence>
<dbReference type="HAMAP" id="MF_00255">
    <property type="entry name" value="Gly_tRNA_synth_beta"/>
    <property type="match status" value="1"/>
</dbReference>
<dbReference type="PANTHER" id="PTHR30075:SF2">
    <property type="entry name" value="GLYCINE--TRNA LIGASE, CHLOROPLASTIC_MITOCHONDRIAL 2"/>
    <property type="match status" value="1"/>
</dbReference>
<dbReference type="Pfam" id="PF02092">
    <property type="entry name" value="tRNA_synt_2f"/>
    <property type="match status" value="1"/>
</dbReference>
<evidence type="ECO:0000256" key="9">
    <source>
        <dbReference type="ARBA" id="ARBA00047937"/>
    </source>
</evidence>
<comment type="subcellular location">
    <subcellularLocation>
        <location evidence="1 10">Cytoplasm</location>
    </subcellularLocation>
</comment>
<dbReference type="GO" id="GO:0004814">
    <property type="term" value="F:arginine-tRNA ligase activity"/>
    <property type="evidence" value="ECO:0007669"/>
    <property type="project" value="InterPro"/>
</dbReference>
<evidence type="ECO:0000256" key="6">
    <source>
        <dbReference type="ARBA" id="ARBA00022840"/>
    </source>
</evidence>
<sequence length="685" mass="78698">MHNYLFEIGVEEFPHAYIKSTTNQLIENTNKLLMDSLTYEKIEVKSTPRRFALFIWGIEEKELDNKELVRGPAKKIAFSEDNEPSKALLGFLKSQNKNLEDVIIKDLKGTEYVYIEKIPKAKPVKEILKEAMPELIKSLNFPRNMKWDESEFKFARPIRWLVSIYDNEPLEFEFIGLKASNITRGHRTLGKSEVLVEDVESYEKVLKENGVIVDREKRRNIIVQKANRLAKEKGGSLLYDEDLIEEVIDINEYPTPLIGNINPKYLSLPKEVVITPMKDHQRFFPVLSEENELLPYFITVRNGDEKGLDIVKAGNEKVLEPRLEDAKFFYDEDLKKPLDYYNEILKTATFHEKLGSIYDKAQREVVLSSNIARLLEVGDETEKTVKRAAEISKADLVTKLVVEFTELEGIMGMIYAKASGENDRVSTAIMESYMPRSSGKDLPETTAGKILAIATKLDSIVGMYSVGLKVTGSKDQFGLRRKALGIIRIILENGLDLDLEKIVSDSLYIYLEKNELVFDYDETKKEVLEFFKQRLEVLLKEKFRYDVVDSALQTSDYKISTIYEKTKALNKFLEDGGSIEAGERLENIVKDNEDTDIYKDLLSDTYEKNLFNSIPRIEEIDDLILAQDFEKAFEIYSEISSIINSFLDNVIVNADDENIRRNRLNLVTKFSQTIGKLFSAKAIIK</sequence>
<keyword evidence="6 10" id="KW-0067">ATP-binding</keyword>